<dbReference type="SUPFAM" id="SSF56672">
    <property type="entry name" value="DNA/RNA polymerases"/>
    <property type="match status" value="1"/>
</dbReference>
<evidence type="ECO:0000256" key="2">
    <source>
        <dbReference type="SAM" id="Coils"/>
    </source>
</evidence>
<name>A0AAV0C8A0_9ASTE</name>
<dbReference type="SUPFAM" id="SSF53098">
    <property type="entry name" value="Ribonuclease H-like"/>
    <property type="match status" value="2"/>
</dbReference>
<dbReference type="InterPro" id="IPR001584">
    <property type="entry name" value="Integrase_cat-core"/>
</dbReference>
<feature type="region of interest" description="Disordered" evidence="3">
    <location>
        <begin position="621"/>
        <end position="660"/>
    </location>
</feature>
<feature type="region of interest" description="Disordered" evidence="3">
    <location>
        <begin position="1"/>
        <end position="37"/>
    </location>
</feature>
<proteinExistence type="predicted"/>
<feature type="compositionally biased region" description="Polar residues" evidence="3">
    <location>
        <begin position="9"/>
        <end position="20"/>
    </location>
</feature>
<evidence type="ECO:0000259" key="4">
    <source>
        <dbReference type="PROSITE" id="PS50879"/>
    </source>
</evidence>
<dbReference type="Gene3D" id="3.10.10.10">
    <property type="entry name" value="HIV Type 1 Reverse Transcriptase, subunit A, domain 1"/>
    <property type="match status" value="1"/>
</dbReference>
<dbReference type="InterPro" id="IPR012337">
    <property type="entry name" value="RNaseH-like_sf"/>
</dbReference>
<dbReference type="Pfam" id="PF03732">
    <property type="entry name" value="Retrotrans_gag"/>
    <property type="match status" value="1"/>
</dbReference>
<keyword evidence="7" id="KW-1185">Reference proteome</keyword>
<dbReference type="Pfam" id="PF17921">
    <property type="entry name" value="Integrase_H2C2"/>
    <property type="match status" value="1"/>
</dbReference>
<feature type="compositionally biased region" description="Basic and acidic residues" evidence="3">
    <location>
        <begin position="523"/>
        <end position="537"/>
    </location>
</feature>
<feature type="domain" description="RNase H type-1" evidence="4">
    <location>
        <begin position="1388"/>
        <end position="1517"/>
    </location>
</feature>
<accession>A0AAV0C8A0</accession>
<comment type="caution">
    <text evidence="6">The sequence shown here is derived from an EMBL/GenBank/DDBJ whole genome shotgun (WGS) entry which is preliminary data.</text>
</comment>
<dbReference type="Pfam" id="PF13456">
    <property type="entry name" value="RVT_3"/>
    <property type="match status" value="1"/>
</dbReference>
<dbReference type="InterPro" id="IPR036397">
    <property type="entry name" value="RNaseH_sf"/>
</dbReference>
<dbReference type="PANTHER" id="PTHR48475">
    <property type="entry name" value="RIBONUCLEASE H"/>
    <property type="match status" value="1"/>
</dbReference>
<dbReference type="CDD" id="cd09279">
    <property type="entry name" value="RNase_HI_like"/>
    <property type="match status" value="1"/>
</dbReference>
<keyword evidence="2" id="KW-0175">Coiled coil</keyword>
<dbReference type="Pfam" id="PF17919">
    <property type="entry name" value="RT_RNaseH_2"/>
    <property type="match status" value="1"/>
</dbReference>
<dbReference type="InterPro" id="IPR043502">
    <property type="entry name" value="DNA/RNA_pol_sf"/>
</dbReference>
<feature type="compositionally biased region" description="Basic and acidic residues" evidence="3">
    <location>
        <begin position="632"/>
        <end position="644"/>
    </location>
</feature>
<reference evidence="6" key="1">
    <citation type="submission" date="2022-07" db="EMBL/GenBank/DDBJ databases">
        <authorList>
            <person name="Macas J."/>
            <person name="Novak P."/>
            <person name="Neumann P."/>
        </authorList>
    </citation>
    <scope>NUCLEOTIDE SEQUENCE</scope>
</reference>
<feature type="region of interest" description="Disordered" evidence="3">
    <location>
        <begin position="57"/>
        <end position="84"/>
    </location>
</feature>
<evidence type="ECO:0000313" key="6">
    <source>
        <dbReference type="EMBL" id="CAH9070774.1"/>
    </source>
</evidence>
<dbReference type="InterPro" id="IPR005162">
    <property type="entry name" value="Retrotrans_gag_dom"/>
</dbReference>
<dbReference type="InterPro" id="IPR000477">
    <property type="entry name" value="RT_dom"/>
</dbReference>
<dbReference type="InterPro" id="IPR043128">
    <property type="entry name" value="Rev_trsase/Diguanyl_cyclase"/>
</dbReference>
<dbReference type="Proteomes" id="UP001152523">
    <property type="component" value="Unassembled WGS sequence"/>
</dbReference>
<evidence type="ECO:0000313" key="7">
    <source>
        <dbReference type="Proteomes" id="UP001152523"/>
    </source>
</evidence>
<feature type="domain" description="Integrase catalytic" evidence="5">
    <location>
        <begin position="1673"/>
        <end position="1832"/>
    </location>
</feature>
<dbReference type="PROSITE" id="PS50879">
    <property type="entry name" value="RNASE_H_1"/>
    <property type="match status" value="1"/>
</dbReference>
<dbReference type="GO" id="GO:0006310">
    <property type="term" value="P:DNA recombination"/>
    <property type="evidence" value="ECO:0007669"/>
    <property type="project" value="UniProtKB-KW"/>
</dbReference>
<dbReference type="Pfam" id="PF00665">
    <property type="entry name" value="rve"/>
    <property type="match status" value="1"/>
</dbReference>
<dbReference type="FunFam" id="3.30.420.10:FF:000032">
    <property type="entry name" value="Retrovirus-related Pol polyprotein from transposon 297-like Protein"/>
    <property type="match status" value="1"/>
</dbReference>
<feature type="region of interest" description="Disordered" evidence="3">
    <location>
        <begin position="493"/>
        <end position="537"/>
    </location>
</feature>
<protein>
    <submittedName>
        <fullName evidence="6">Uncharacterized protein</fullName>
    </submittedName>
</protein>
<dbReference type="CDD" id="cd09274">
    <property type="entry name" value="RNase_HI_RT_Ty3"/>
    <property type="match status" value="1"/>
</dbReference>
<feature type="coiled-coil region" evidence="2">
    <location>
        <begin position="1464"/>
        <end position="1491"/>
    </location>
</feature>
<dbReference type="Gene3D" id="3.30.420.10">
    <property type="entry name" value="Ribonuclease H-like superfamily/Ribonuclease H"/>
    <property type="match status" value="2"/>
</dbReference>
<dbReference type="PANTHER" id="PTHR48475:SF2">
    <property type="entry name" value="RIBONUCLEASE H"/>
    <property type="match status" value="1"/>
</dbReference>
<dbReference type="GO" id="GO:0004523">
    <property type="term" value="F:RNA-DNA hybrid ribonuclease activity"/>
    <property type="evidence" value="ECO:0007669"/>
    <property type="project" value="InterPro"/>
</dbReference>
<organism evidence="6 7">
    <name type="scientific">Cuscuta epithymum</name>
    <dbReference type="NCBI Taxonomy" id="186058"/>
    <lineage>
        <taxon>Eukaryota</taxon>
        <taxon>Viridiplantae</taxon>
        <taxon>Streptophyta</taxon>
        <taxon>Embryophyta</taxon>
        <taxon>Tracheophyta</taxon>
        <taxon>Spermatophyta</taxon>
        <taxon>Magnoliopsida</taxon>
        <taxon>eudicotyledons</taxon>
        <taxon>Gunneridae</taxon>
        <taxon>Pentapetalae</taxon>
        <taxon>asterids</taxon>
        <taxon>lamiids</taxon>
        <taxon>Solanales</taxon>
        <taxon>Convolvulaceae</taxon>
        <taxon>Cuscuteae</taxon>
        <taxon>Cuscuta</taxon>
        <taxon>Cuscuta subgen. Cuscuta</taxon>
    </lineage>
</organism>
<dbReference type="InterPro" id="IPR002156">
    <property type="entry name" value="RNaseH_domain"/>
</dbReference>
<dbReference type="Gene3D" id="1.10.340.70">
    <property type="match status" value="1"/>
</dbReference>
<feature type="region of interest" description="Disordered" evidence="3">
    <location>
        <begin position="152"/>
        <end position="224"/>
    </location>
</feature>
<feature type="compositionally biased region" description="Gly residues" evidence="3">
    <location>
        <begin position="186"/>
        <end position="195"/>
    </location>
</feature>
<dbReference type="GO" id="GO:0003676">
    <property type="term" value="F:nucleic acid binding"/>
    <property type="evidence" value="ECO:0007669"/>
    <property type="project" value="InterPro"/>
</dbReference>
<dbReference type="InterPro" id="IPR041588">
    <property type="entry name" value="Integrase_H2C2"/>
</dbReference>
<keyword evidence="1" id="KW-0233">DNA recombination</keyword>
<dbReference type="Gene3D" id="3.30.70.270">
    <property type="match status" value="2"/>
</dbReference>
<sequence>MTRTRSKNTGRNAPLNQEGQGNVADNVPNDFINQDENAQEIEHATADLRVQLNKTAPDARIGLEDRRNADRASGQQASHPAAPQINPAALSAIVASILQDPNVVSALVAKTGENNTPATGEVATVPPPPPRPQGVTFFGDNEAVLAVDTHSHTASPTRDNPAQPRGKISAFNRLGDIASRRVPTGGVAGRLGGREPGSPKESFGSVSRTTDRPRPDKGKGKLNDDDARHQINLAHAARTQTPLGVATANADPRDEIIARLEKRLADMEAREAAGRALAQTSHHPNYDALLSKVSALERELADRRDEPVIQIRTRTPFSARVLSAPIPEKYKGNPIKPYDGRTDPQEHFTRYQNNMMMTNASEEYMCRWFLSTLEGPAYDWFNNLPEGSIDSWQDLAQRFLTHFAGRKRAKKHFAHLLTIKQQPEETLRAFLDRWTREADECEGADERTLLAFLRGALRPSHFARSLFTEPPRSYLAALRRGDRHADADELLNQKKGGEKQQKDSSSNPHHPPANKGQHQPKKAHQEQGGQRRDDRSWRPKLEAQRIPLTHPVSVVLDHAEAQGLIVKDPRSEEEIFAVHKGGTYCKYHRQTSHKTEDCTTLKRHIDGLIRQGELSQFVKGAPKSNTWVNPGKRGEGSSGKKREIGALSEDEEEEEPRQKKHHIHIIVGGNTGGDSATQRKKWAQSLYVGEVTHAPPQPKRRHLEAITFTDKDLPFGPLPHRDALVVKCEIGNNIIHRNYIDTGSSVNVMYVDTFRQLKLKKTELRPIRTPLSGFTGDSIDAEGTIVLPVVVGDGTCQAKIDMEFVVVNLDSAHNMIWGRPALEDLEAIISMRHLCLKFPTKDGVGYARGNQKIARACYLRLTRKINEAEERIDTITTASAEEDTPKAEPVGDVEDVPLDVSRPERTLKIGTQLPQQFRRDILSVLRAYAIVFAWGPEDMPGISPKVITHRLSVNPASSPIKQKKRYLSADRREFVKAEVAMLLSIKHIREVKYPTWLANVVLAPKPPTFRMCVDYTDLNKACPMDPFPLPNIDQLVDETAGCELMSFLDAFRGYHQISMHEDDAEKTAFMTPEGIFCYLVMAFGLKNSGATYTRMVARIFRAVLGRTMEAYVDDMIVKSKQSTTHADDLRGIFEIMKKYNLRLNPKKCTFGVQGGKFLGYLVSRRGIEVNPEKIQAIINMEPPRNIKEVQRLTGRLAALNRFLSKSAEKSLPFFQIMRKATSFKWTTECQQAFEELKQYLASPPVLSKPQPGETLFLYLGVSTSAVSSVLIREDDGVQKAIFYVSKTLREAELRYSPIEKTVLAIVHTVKKLGHYFQAHPVHVLTHQPLGALMRSPTSSPRMIKWAIFLSQYQIEIKPRPSIKGQALADFVTECTARETAVTTTGAESDDAWTLYTDGSSATKACGGGVVLISPEGFRAYYAIRFNFKVSNNEAEYEALLSGLRLAAGLKARHVRIKCDSKLVVSQMEGSYEAKEGRMKQYKEAAAELLKAFDTYEITQIPRAENAEADILSKLSSDTPEHISKIAKVEELSMSSIHASPILSIQHQPEDWITDIATYIASGTLPEDEERAKLAKLRAPSYVIEGDKLYKRSYNGTLLRCLHQNEAEVAMEEVHCGVCSSHQGPFSMSRRLVVQGYFWPTMARDCAEVARRCSACQHYQRAPGRPAVNYAPVSTAIPFSRWGIDLVGPLPRAAGNNRYIIVAIDYFTKWVEAEALASITGARCRKFVYKNILTRFGVPQEIISDNGTQFEAEPFQSLLQEWGIKHRFSSVAYPQANGQVENANRTILEGLKKKLEEEGGSWVDKLPNVLWSYRTTPRRATGETPFSLCYGFEAKAPTEVTLPSRRVTQYDPEANEEAMKIDLHLIEERREIAYLRAENYRRQVKSYYDAKVRSREFQVGDYVLRRREASKPTEGGKLAVKYEGPYIISAVIKAGTYRLKNPNGSDVPRSWNVHHLVKFYQ</sequence>
<feature type="compositionally biased region" description="Basic and acidic residues" evidence="3">
    <location>
        <begin position="209"/>
        <end position="224"/>
    </location>
</feature>
<dbReference type="EMBL" id="CAMAPF010000018">
    <property type="protein sequence ID" value="CAH9070774.1"/>
    <property type="molecule type" value="Genomic_DNA"/>
</dbReference>
<evidence type="ECO:0000256" key="1">
    <source>
        <dbReference type="ARBA" id="ARBA00023172"/>
    </source>
</evidence>
<dbReference type="Pfam" id="PF00078">
    <property type="entry name" value="RVT_1"/>
    <property type="match status" value="1"/>
</dbReference>
<dbReference type="InterPro" id="IPR041577">
    <property type="entry name" value="RT_RNaseH_2"/>
</dbReference>
<dbReference type="Gene3D" id="2.40.70.10">
    <property type="entry name" value="Acid Proteases"/>
    <property type="match status" value="1"/>
</dbReference>
<dbReference type="CDD" id="cd01647">
    <property type="entry name" value="RT_LTR"/>
    <property type="match status" value="1"/>
</dbReference>
<dbReference type="InterPro" id="IPR021109">
    <property type="entry name" value="Peptidase_aspartic_dom_sf"/>
</dbReference>
<dbReference type="GO" id="GO:0015074">
    <property type="term" value="P:DNA integration"/>
    <property type="evidence" value="ECO:0007669"/>
    <property type="project" value="InterPro"/>
</dbReference>
<evidence type="ECO:0000256" key="3">
    <source>
        <dbReference type="SAM" id="MobiDB-lite"/>
    </source>
</evidence>
<dbReference type="PROSITE" id="PS50994">
    <property type="entry name" value="INTEGRASE"/>
    <property type="match status" value="1"/>
</dbReference>
<dbReference type="SUPFAM" id="SSF50630">
    <property type="entry name" value="Acid proteases"/>
    <property type="match status" value="1"/>
</dbReference>
<gene>
    <name evidence="6" type="ORF">CEPIT_LOCUS3593</name>
</gene>
<dbReference type="CDD" id="cd00303">
    <property type="entry name" value="retropepsin_like"/>
    <property type="match status" value="1"/>
</dbReference>
<feature type="compositionally biased region" description="Basic and acidic residues" evidence="3">
    <location>
        <begin position="61"/>
        <end position="70"/>
    </location>
</feature>
<evidence type="ECO:0000259" key="5">
    <source>
        <dbReference type="PROSITE" id="PS50994"/>
    </source>
</evidence>
<feature type="compositionally biased region" description="Basic and acidic residues" evidence="3">
    <location>
        <begin position="493"/>
        <end position="502"/>
    </location>
</feature>